<dbReference type="PANTHER" id="PTHR43742:SF6">
    <property type="entry name" value="OXIDOREDUCTASE YYAE-RELATED"/>
    <property type="match status" value="1"/>
</dbReference>
<proteinExistence type="inferred from homology"/>
<keyword evidence="2" id="KW-0479">Metal-binding</keyword>
<evidence type="ECO:0000256" key="2">
    <source>
        <dbReference type="ARBA" id="ARBA00022723"/>
    </source>
</evidence>
<dbReference type="Gene3D" id="2.20.25.90">
    <property type="entry name" value="ADC-like domains"/>
    <property type="match status" value="1"/>
</dbReference>
<dbReference type="Gene3D" id="2.40.40.20">
    <property type="match status" value="1"/>
</dbReference>
<dbReference type="Gene3D" id="3.40.228.10">
    <property type="entry name" value="Dimethylsulfoxide Reductase, domain 2"/>
    <property type="match status" value="1"/>
</dbReference>
<dbReference type="InterPro" id="IPR006657">
    <property type="entry name" value="MoPterin_dinucl-bd_dom"/>
</dbReference>
<evidence type="ECO:0000313" key="6">
    <source>
        <dbReference type="EMBL" id="GAA4334043.1"/>
    </source>
</evidence>
<dbReference type="SUPFAM" id="SSF53706">
    <property type="entry name" value="Formate dehydrogenase/DMSO reductase, domains 1-3"/>
    <property type="match status" value="1"/>
</dbReference>
<protein>
    <recommendedName>
        <fullName evidence="5">4Fe-4S Mo/W bis-MGD-type domain-containing protein</fullName>
    </recommendedName>
</protein>
<dbReference type="InterPro" id="IPR050612">
    <property type="entry name" value="Prok_Mopterin_Oxidored"/>
</dbReference>
<sequence length="789" mass="85456">MADRIPGFCALCRSRCGSVGVVENGVLLAQEPDPSHPTGKALCMKGRAAPEIVANPQRLLYPVRRTAPKGSQDPGWRRISWDEALDETAAQLNRIKAAHGAEAVAFSITSPSGSPLSDGIKWVERLVNAFGSPNLSRGTEICNWHKDEAHAYTFGRGIGSPDFEHTGCVLLWGHNPSATWLDHATGVNDAVRRGAKLVVVDPRRVGFAMRADQWLRVRPGSDGALALGIAGEMIRNGWFDADFLREHSNGPLLVRGDTGRLLREGDLSGQPGGARLVAWNEARGAFACYDPATGLYEGGPEGIALRAVRTVAIDGVEVECRSAFQRYADLCDDYPPDRVAQICWVNADAVTQTARLLFHHRPVSYYAWSGVGQHTNATQTDRAIALLYALTGDFDAQGGNVEFSHLPARDVGGRELMPAGQLAKCISAQAQPLGPARKGAIGSDALYRAILQEEPYAIRALVGFGANLVMSHANPQAARQALSKLEFCVHADVTLTPTAQFADIVLPVNTPWEREALRVGFEVSQAAEELVQLRPAMIPSAGESRSDAWIVFELAKRMGLGEHFWNGDIDAAYRYILEPTGISLEVLRQQPEGMRQPLAPAYRKYARQPRGFATPSGKVEVYSETFLGAGQDPLPGYVEPVPRLIADAAVKQAFPLVLTSAKLPQFCHSQHRQIPSLRRKSPEPVVTLHPETAAGRGIANGDWVALSTPSGTVRMKAAFDTHLDQRVVCAQYGWWQGSQELGLAGYEPFSTDGANFNLLIGDGELDPISGSAPHRSYVCNVRPLEGKSA</sequence>
<keyword evidence="3" id="KW-0408">Iron</keyword>
<dbReference type="Pfam" id="PF00384">
    <property type="entry name" value="Molybdopterin"/>
    <property type="match status" value="1"/>
</dbReference>
<organism evidence="6 7">
    <name type="scientific">Pigmentiphaga soli</name>
    <dbReference type="NCBI Taxonomy" id="1007095"/>
    <lineage>
        <taxon>Bacteria</taxon>
        <taxon>Pseudomonadati</taxon>
        <taxon>Pseudomonadota</taxon>
        <taxon>Betaproteobacteria</taxon>
        <taxon>Burkholderiales</taxon>
        <taxon>Alcaligenaceae</taxon>
        <taxon>Pigmentiphaga</taxon>
    </lineage>
</organism>
<keyword evidence="4" id="KW-0411">Iron-sulfur</keyword>
<dbReference type="SMART" id="SM00926">
    <property type="entry name" value="Molybdop_Fe4S4"/>
    <property type="match status" value="1"/>
</dbReference>
<dbReference type="SUPFAM" id="SSF50692">
    <property type="entry name" value="ADC-like"/>
    <property type="match status" value="1"/>
</dbReference>
<gene>
    <name evidence="6" type="ORF">GCM10023144_25870</name>
</gene>
<dbReference type="PANTHER" id="PTHR43742">
    <property type="entry name" value="TRIMETHYLAMINE-N-OXIDE REDUCTASE"/>
    <property type="match status" value="1"/>
</dbReference>
<dbReference type="CDD" id="cd02781">
    <property type="entry name" value="MopB_CT_Acetylene-hydratase"/>
    <property type="match status" value="1"/>
</dbReference>
<evidence type="ECO:0000256" key="4">
    <source>
        <dbReference type="ARBA" id="ARBA00023014"/>
    </source>
</evidence>
<evidence type="ECO:0000256" key="3">
    <source>
        <dbReference type="ARBA" id="ARBA00023004"/>
    </source>
</evidence>
<dbReference type="Gene3D" id="3.40.50.740">
    <property type="match status" value="2"/>
</dbReference>
<comment type="similarity">
    <text evidence="1">Belongs to the prokaryotic molybdopterin-containing oxidoreductase family.</text>
</comment>
<dbReference type="Proteomes" id="UP001501671">
    <property type="component" value="Unassembled WGS sequence"/>
</dbReference>
<dbReference type="Pfam" id="PF04879">
    <property type="entry name" value="Molybdop_Fe4S4"/>
    <property type="match status" value="1"/>
</dbReference>
<evidence type="ECO:0000259" key="5">
    <source>
        <dbReference type="PROSITE" id="PS51669"/>
    </source>
</evidence>
<dbReference type="Pfam" id="PF01568">
    <property type="entry name" value="Molydop_binding"/>
    <property type="match status" value="1"/>
</dbReference>
<keyword evidence="7" id="KW-1185">Reference proteome</keyword>
<accession>A0ABP8H3Y4</accession>
<dbReference type="InterPro" id="IPR006656">
    <property type="entry name" value="Mopterin_OxRdtase"/>
</dbReference>
<evidence type="ECO:0000256" key="1">
    <source>
        <dbReference type="ARBA" id="ARBA00010312"/>
    </source>
</evidence>
<dbReference type="InterPro" id="IPR009010">
    <property type="entry name" value="Asp_de-COase-like_dom_sf"/>
</dbReference>
<comment type="caution">
    <text evidence="6">The sequence shown here is derived from an EMBL/GenBank/DDBJ whole genome shotgun (WGS) entry which is preliminary data.</text>
</comment>
<feature type="domain" description="4Fe-4S Mo/W bis-MGD-type" evidence="5">
    <location>
        <begin position="2"/>
        <end position="57"/>
    </location>
</feature>
<dbReference type="InterPro" id="IPR006963">
    <property type="entry name" value="Mopterin_OxRdtase_4Fe-4S_dom"/>
</dbReference>
<dbReference type="InterPro" id="IPR037949">
    <property type="entry name" value="MopB_CT_Acetylene-hydratase"/>
</dbReference>
<dbReference type="EMBL" id="BAABFO010000011">
    <property type="protein sequence ID" value="GAA4334043.1"/>
    <property type="molecule type" value="Genomic_DNA"/>
</dbReference>
<dbReference type="RefSeq" id="WP_345250056.1">
    <property type="nucleotide sequence ID" value="NZ_BAABFO010000011.1"/>
</dbReference>
<name>A0ABP8H3Y4_9BURK</name>
<dbReference type="PROSITE" id="PS51669">
    <property type="entry name" value="4FE4S_MOW_BIS_MGD"/>
    <property type="match status" value="1"/>
</dbReference>
<reference evidence="7" key="1">
    <citation type="journal article" date="2019" name="Int. J. Syst. Evol. Microbiol.">
        <title>The Global Catalogue of Microorganisms (GCM) 10K type strain sequencing project: providing services to taxonomists for standard genome sequencing and annotation.</title>
        <authorList>
            <consortium name="The Broad Institute Genomics Platform"/>
            <consortium name="The Broad Institute Genome Sequencing Center for Infectious Disease"/>
            <person name="Wu L."/>
            <person name="Ma J."/>
        </authorList>
    </citation>
    <scope>NUCLEOTIDE SEQUENCE [LARGE SCALE GENOMIC DNA]</scope>
    <source>
        <strain evidence="7">JCM 17666</strain>
    </source>
</reference>
<evidence type="ECO:0000313" key="7">
    <source>
        <dbReference type="Proteomes" id="UP001501671"/>
    </source>
</evidence>